<evidence type="ECO:0000313" key="2">
    <source>
        <dbReference type="Proteomes" id="UP000634134"/>
    </source>
</evidence>
<dbReference type="Proteomes" id="UP000634134">
    <property type="component" value="Unassembled WGS sequence"/>
</dbReference>
<dbReference type="PANTHER" id="PTHR39335">
    <property type="entry name" value="BLL4220 PROTEIN"/>
    <property type="match status" value="1"/>
</dbReference>
<proteinExistence type="predicted"/>
<evidence type="ECO:0008006" key="3">
    <source>
        <dbReference type="Google" id="ProtNLM"/>
    </source>
</evidence>
<reference evidence="2" key="1">
    <citation type="submission" date="2023-07" db="EMBL/GenBank/DDBJ databases">
        <title>Dyadobacter sp. nov 'subterranea' isolated from contaminted grondwater.</title>
        <authorList>
            <person name="Szabo I."/>
            <person name="Al-Omari J."/>
            <person name="Szerdahelyi S.G."/>
            <person name="Rado J."/>
        </authorList>
    </citation>
    <scope>NUCLEOTIDE SEQUENCE [LARGE SCALE GENOMIC DNA]</scope>
    <source>
        <strain evidence="2">UP-52</strain>
    </source>
</reference>
<accession>A0ABR9W7N2</accession>
<protein>
    <recommendedName>
        <fullName evidence="3">Secreted repeat protein with Y-X4-D motif</fullName>
    </recommendedName>
</protein>
<comment type="caution">
    <text evidence="1">The sequence shown here is derived from an EMBL/GenBank/DDBJ whole genome shotgun (WGS) entry which is preliminary data.</text>
</comment>
<organism evidence="1 2">
    <name type="scientific">Dyadobacter subterraneus</name>
    <dbReference type="NCBI Taxonomy" id="2773304"/>
    <lineage>
        <taxon>Bacteria</taxon>
        <taxon>Pseudomonadati</taxon>
        <taxon>Bacteroidota</taxon>
        <taxon>Cytophagia</taxon>
        <taxon>Cytophagales</taxon>
        <taxon>Spirosomataceae</taxon>
        <taxon>Dyadobacter</taxon>
    </lineage>
</organism>
<gene>
    <name evidence="1" type="ORF">IEE83_06175</name>
</gene>
<name>A0ABR9W7N2_9BACT</name>
<evidence type="ECO:0000313" key="1">
    <source>
        <dbReference type="EMBL" id="MBE9461462.1"/>
    </source>
</evidence>
<dbReference type="EMBL" id="JACYGY010000001">
    <property type="protein sequence ID" value="MBE9461462.1"/>
    <property type="molecule type" value="Genomic_DNA"/>
</dbReference>
<dbReference type="PANTHER" id="PTHR39335:SF1">
    <property type="entry name" value="BLL4220 PROTEIN"/>
    <property type="match status" value="1"/>
</dbReference>
<keyword evidence="2" id="KW-1185">Reference proteome</keyword>
<dbReference type="Pfam" id="PF03640">
    <property type="entry name" value="Lipoprotein_15"/>
    <property type="match status" value="2"/>
</dbReference>
<dbReference type="InterPro" id="IPR005297">
    <property type="entry name" value="Lipoprotein_repeat"/>
</dbReference>
<sequence>MMGCLAVAGWSCSSDDDDAPVVVPPVPTFDVAQKSTALYGNVLVDQKGKTLYFFTKDVNGTSACTGGCLDVWPIFSAAATPKLDTGLVASDFGSITRADGKTQTTFKGWPLYYYAPDAAAGDVKGENVGNVWIVAKKSYSIMLANTQLVGNDGKNYTADSKEGTGDTQYFVDATGRTLYAFAKDKKNKNNYTKSDFSNDATWPIWVTDWKDVPSALDKTLFSTIDVFGKKQMTYKGWPMYYFGPDNATRGLTKGVSVPTPGVWPIIQKTTAAAPE</sequence>